<dbReference type="Pfam" id="PF00724">
    <property type="entry name" value="Oxidored_FMN"/>
    <property type="match status" value="1"/>
</dbReference>
<dbReference type="Proteomes" id="UP001596915">
    <property type="component" value="Unassembled WGS sequence"/>
</dbReference>
<keyword evidence="3" id="KW-1185">Reference proteome</keyword>
<organism evidence="2 3">
    <name type="scientific">Streptomyces sanglieri</name>
    <dbReference type="NCBI Taxonomy" id="193460"/>
    <lineage>
        <taxon>Bacteria</taxon>
        <taxon>Bacillati</taxon>
        <taxon>Actinomycetota</taxon>
        <taxon>Actinomycetes</taxon>
        <taxon>Kitasatosporales</taxon>
        <taxon>Streptomycetaceae</taxon>
        <taxon>Streptomyces</taxon>
    </lineage>
</organism>
<sequence length="362" mass="39029">MATLDEPFTLGDLTVPNRIVMAPMTRMQSAGGVPGPDVAEYYARRAAHQVGLIITEGTYINRAAAAAYDNVPRFYGEESLAGWAHVVRRVHQAGGRIIPQLWHTGAARFGTEPPAEGPSGLGLDGAPAGRAMTRRDIDETVAAFAEAAAAAERLGFDGVELHGAHGYLIDDFLWRGTNRRTDRYGGDPASRARFGAEIVQAIRAAVGPGFPVLFRLSQWKVDHYEARIAENPDELAQLLAPLTEAGVDAFHASTRRYWLPEFDGSPLNLAGWVRKLSGRSAVTVGSVGLDQQYGVGEFAQGFTEQAGLTGIEELVARLERDEFDLVAVGRTLLANPDWAAKALRGELAQTVPYDPAVLKTLV</sequence>
<evidence type="ECO:0000313" key="3">
    <source>
        <dbReference type="Proteomes" id="UP001596915"/>
    </source>
</evidence>
<comment type="caution">
    <text evidence="2">The sequence shown here is derived from an EMBL/GenBank/DDBJ whole genome shotgun (WGS) entry which is preliminary data.</text>
</comment>
<protein>
    <submittedName>
        <fullName evidence="2">NADH:flavin oxidoreductase</fullName>
    </submittedName>
</protein>
<dbReference type="InterPro" id="IPR013785">
    <property type="entry name" value="Aldolase_TIM"/>
</dbReference>
<evidence type="ECO:0000259" key="1">
    <source>
        <dbReference type="Pfam" id="PF00724"/>
    </source>
</evidence>
<dbReference type="InterPro" id="IPR001155">
    <property type="entry name" value="OxRdtase_FMN_N"/>
</dbReference>
<dbReference type="PANTHER" id="PTHR22893">
    <property type="entry name" value="NADH OXIDOREDUCTASE-RELATED"/>
    <property type="match status" value="1"/>
</dbReference>
<dbReference type="SUPFAM" id="SSF51395">
    <property type="entry name" value="FMN-linked oxidoreductases"/>
    <property type="match status" value="1"/>
</dbReference>
<dbReference type="EMBL" id="JBHTGL010000008">
    <property type="protein sequence ID" value="MFD0628827.1"/>
    <property type="molecule type" value="Genomic_DNA"/>
</dbReference>
<accession>A0ABW2X7S1</accession>
<evidence type="ECO:0000313" key="2">
    <source>
        <dbReference type="EMBL" id="MFD0628827.1"/>
    </source>
</evidence>
<dbReference type="Gene3D" id="3.20.20.70">
    <property type="entry name" value="Aldolase class I"/>
    <property type="match status" value="1"/>
</dbReference>
<proteinExistence type="predicted"/>
<gene>
    <name evidence="2" type="ORF">ACFQ2K_45640</name>
</gene>
<reference evidence="3" key="1">
    <citation type="journal article" date="2019" name="Int. J. Syst. Evol. Microbiol.">
        <title>The Global Catalogue of Microorganisms (GCM) 10K type strain sequencing project: providing services to taxonomists for standard genome sequencing and annotation.</title>
        <authorList>
            <consortium name="The Broad Institute Genomics Platform"/>
            <consortium name="The Broad Institute Genome Sequencing Center for Infectious Disease"/>
            <person name="Wu L."/>
            <person name="Ma J."/>
        </authorList>
    </citation>
    <scope>NUCLEOTIDE SEQUENCE [LARGE SCALE GENOMIC DNA]</scope>
    <source>
        <strain evidence="3">JCM 12607</strain>
    </source>
</reference>
<dbReference type="InterPro" id="IPR045247">
    <property type="entry name" value="Oye-like"/>
</dbReference>
<name>A0ABW2X7S1_9ACTN</name>
<dbReference type="CDD" id="cd04747">
    <property type="entry name" value="OYE_like_5_FMN"/>
    <property type="match status" value="1"/>
</dbReference>
<dbReference type="PANTHER" id="PTHR22893:SF55">
    <property type="entry name" value="OXIDOREDUCTASE-RELATED"/>
    <property type="match status" value="1"/>
</dbReference>
<feature type="domain" description="NADH:flavin oxidoreductase/NADH oxidase N-terminal" evidence="1">
    <location>
        <begin position="6"/>
        <end position="244"/>
    </location>
</feature>